<evidence type="ECO:0000256" key="2">
    <source>
        <dbReference type="ARBA" id="ARBA00008970"/>
    </source>
</evidence>
<evidence type="ECO:0000313" key="8">
    <source>
        <dbReference type="Proteomes" id="UP000014500"/>
    </source>
</evidence>
<organism evidence="7 8">
    <name type="scientific">Strigamia maritima</name>
    <name type="common">European centipede</name>
    <name type="synonym">Geophilus maritimus</name>
    <dbReference type="NCBI Taxonomy" id="126957"/>
    <lineage>
        <taxon>Eukaryota</taxon>
        <taxon>Metazoa</taxon>
        <taxon>Ecdysozoa</taxon>
        <taxon>Arthropoda</taxon>
        <taxon>Myriapoda</taxon>
        <taxon>Chilopoda</taxon>
        <taxon>Pleurostigmophora</taxon>
        <taxon>Geophilomorpha</taxon>
        <taxon>Linotaeniidae</taxon>
        <taxon>Strigamia</taxon>
    </lineage>
</organism>
<dbReference type="InterPro" id="IPR013219">
    <property type="entry name" value="Ribosomal_mS33"/>
</dbReference>
<keyword evidence="8" id="KW-1185">Reference proteome</keyword>
<protein>
    <recommendedName>
        <fullName evidence="6">Small ribosomal subunit protein mS33</fullName>
    </recommendedName>
</protein>
<evidence type="ECO:0000256" key="3">
    <source>
        <dbReference type="ARBA" id="ARBA00022980"/>
    </source>
</evidence>
<dbReference type="Pfam" id="PF08293">
    <property type="entry name" value="MRP-S33"/>
    <property type="match status" value="1"/>
</dbReference>
<dbReference type="EMBL" id="JH431845">
    <property type="status" value="NOT_ANNOTATED_CDS"/>
    <property type="molecule type" value="Genomic_DNA"/>
</dbReference>
<dbReference type="GO" id="GO:0005840">
    <property type="term" value="C:ribosome"/>
    <property type="evidence" value="ECO:0007669"/>
    <property type="project" value="UniProtKB-KW"/>
</dbReference>
<evidence type="ECO:0000256" key="4">
    <source>
        <dbReference type="ARBA" id="ARBA00023128"/>
    </source>
</evidence>
<dbReference type="GO" id="GO:1990904">
    <property type="term" value="C:ribonucleoprotein complex"/>
    <property type="evidence" value="ECO:0007669"/>
    <property type="project" value="UniProtKB-KW"/>
</dbReference>
<dbReference type="OMA" id="IMANEPW"/>
<keyword evidence="3" id="KW-0689">Ribosomal protein</keyword>
<evidence type="ECO:0000313" key="7">
    <source>
        <dbReference type="EnsemblMetazoa" id="SMAR008474-PA"/>
    </source>
</evidence>
<sequence length="110" mass="12645">MASNGFYNYLKLINNNTNYAKRMARLSARIFGEVVRPTDGSSLPKPVDKRTEVIKILSTSSNHKCIKLRLLGLYRDEHMDFKEEMARVKTLRGKRTWSRLNQGKAKGKAD</sequence>
<dbReference type="PhylomeDB" id="T1J4E1"/>
<dbReference type="eggNOG" id="KOG4104">
    <property type="taxonomic scope" value="Eukaryota"/>
</dbReference>
<comment type="similarity">
    <text evidence="2">Belongs to the mitochondrion-specific ribosomal protein mS33 family.</text>
</comment>
<reference evidence="8" key="1">
    <citation type="submission" date="2011-05" db="EMBL/GenBank/DDBJ databases">
        <authorList>
            <person name="Richards S.R."/>
            <person name="Qu J."/>
            <person name="Jiang H."/>
            <person name="Jhangiani S.N."/>
            <person name="Agravi P."/>
            <person name="Goodspeed R."/>
            <person name="Gross S."/>
            <person name="Mandapat C."/>
            <person name="Jackson L."/>
            <person name="Mathew T."/>
            <person name="Pu L."/>
            <person name="Thornton R."/>
            <person name="Saada N."/>
            <person name="Wilczek-Boney K.B."/>
            <person name="Lee S."/>
            <person name="Kovar C."/>
            <person name="Wu Y."/>
            <person name="Scherer S.E."/>
            <person name="Worley K.C."/>
            <person name="Muzny D.M."/>
            <person name="Gibbs R."/>
        </authorList>
    </citation>
    <scope>NUCLEOTIDE SEQUENCE</scope>
    <source>
        <strain evidence="8">Brora</strain>
    </source>
</reference>
<keyword evidence="5" id="KW-0687">Ribonucleoprotein</keyword>
<dbReference type="PANTHER" id="PTHR13362">
    <property type="entry name" value="MITOCHONDRIAL RIBOSOMAL PROTEIN S33"/>
    <property type="match status" value="1"/>
</dbReference>
<dbReference type="EnsemblMetazoa" id="SMAR008474-RA">
    <property type="protein sequence ID" value="SMAR008474-PA"/>
    <property type="gene ID" value="SMAR008474"/>
</dbReference>
<proteinExistence type="inferred from homology"/>
<dbReference type="AlphaFoldDB" id="T1J4E1"/>
<dbReference type="STRING" id="126957.T1J4E1"/>
<dbReference type="GO" id="GO:0005739">
    <property type="term" value="C:mitochondrion"/>
    <property type="evidence" value="ECO:0007669"/>
    <property type="project" value="UniProtKB-SubCell"/>
</dbReference>
<evidence type="ECO:0000256" key="6">
    <source>
        <dbReference type="ARBA" id="ARBA00035132"/>
    </source>
</evidence>
<comment type="subcellular location">
    <subcellularLocation>
        <location evidence="1">Mitochondrion</location>
    </subcellularLocation>
</comment>
<reference evidence="7" key="2">
    <citation type="submission" date="2015-02" db="UniProtKB">
        <authorList>
            <consortium name="EnsemblMetazoa"/>
        </authorList>
    </citation>
    <scope>IDENTIFICATION</scope>
</reference>
<keyword evidence="4" id="KW-0496">Mitochondrion</keyword>
<dbReference type="PANTHER" id="PTHR13362:SF2">
    <property type="entry name" value="SMALL RIBOSOMAL SUBUNIT PROTEIN MS33"/>
    <property type="match status" value="1"/>
</dbReference>
<name>T1J4E1_STRMM</name>
<dbReference type="HOGENOM" id="CLU_162208_0_0_1"/>
<dbReference type="Proteomes" id="UP000014500">
    <property type="component" value="Unassembled WGS sequence"/>
</dbReference>
<evidence type="ECO:0000256" key="1">
    <source>
        <dbReference type="ARBA" id="ARBA00004173"/>
    </source>
</evidence>
<evidence type="ECO:0000256" key="5">
    <source>
        <dbReference type="ARBA" id="ARBA00023274"/>
    </source>
</evidence>
<accession>T1J4E1</accession>